<dbReference type="GO" id="GO:0006508">
    <property type="term" value="P:proteolysis"/>
    <property type="evidence" value="ECO:0007669"/>
    <property type="project" value="InterPro"/>
</dbReference>
<dbReference type="GO" id="GO:0005737">
    <property type="term" value="C:cytoplasm"/>
    <property type="evidence" value="ECO:0007669"/>
    <property type="project" value="TreeGrafter"/>
</dbReference>
<dbReference type="GO" id="GO:0004197">
    <property type="term" value="F:cysteine-type endopeptidase activity"/>
    <property type="evidence" value="ECO:0007669"/>
    <property type="project" value="InterPro"/>
</dbReference>
<dbReference type="GO" id="GO:0072686">
    <property type="term" value="C:mitotic spindle"/>
    <property type="evidence" value="ECO:0007669"/>
    <property type="project" value="TreeGrafter"/>
</dbReference>
<dbReference type="PANTHER" id="PTHR12792:SF0">
    <property type="entry name" value="SEPARIN"/>
    <property type="match status" value="1"/>
</dbReference>
<dbReference type="EC" id="3.4.22.49" evidence="2"/>
<sequence length="586" mass="66867">MQKSIMDEKDYSCADDLIKDLKKHLAIHPMAVVGPTYHAVNKRIADLYFLKQEELKGIYHLTEAHAATLRLQTVIRYDYKDDQIKNPSKTQQNKGVRFAHGLQKQYVEFDSELAKQEERGLLSRLREMPKEWTVVQLTMQARPENRFKILPKDKDITQPTCLHIVRLPCGETLNEEDPVSVMVDKPKGSEGMPTIFNLIHKATKEHLRTKHGRASEIRKAREKASQMIKEVVDELSSGYLREWRCLLLGSLCRHQQWLQVKDCIDKVYTKHKSYKLDSRSRQLLYRVTDGAVYLTSAEIQSAVACLVTDSSLATDLINAIVKFQQDNSILLAARRQPVIFIVDENLDLFPWEMLPIIKRHPVSRISSIHFLHALYHEHKDNIVDGCRLVSELEMGFYIVNPDEDLKEMETRLVKFLEKRVPKWSGISGCAPTHEQFSTALLEKSIFLYCGHFNGTHYLKQEDISSMRVVALPLLFGCSSAALQELGGRVQPTGVTDKYLMAACPCVIGMQWTVTSDDTDCITVMLLNSWLPGPILDLSSFRSAGDMLSSRKEPELLRLLRDARETANNYSNSAALIARGIPVKMRE</sequence>
<dbReference type="AlphaFoldDB" id="A0A1B6HV48"/>
<protein>
    <recommendedName>
        <fullName evidence="2">separase</fullName>
        <ecNumber evidence="2">3.4.22.49</ecNumber>
    </recommendedName>
</protein>
<organism evidence="6">
    <name type="scientific">Homalodisca liturata</name>
    <dbReference type="NCBI Taxonomy" id="320908"/>
    <lineage>
        <taxon>Eukaryota</taxon>
        <taxon>Metazoa</taxon>
        <taxon>Ecdysozoa</taxon>
        <taxon>Arthropoda</taxon>
        <taxon>Hexapoda</taxon>
        <taxon>Insecta</taxon>
        <taxon>Pterygota</taxon>
        <taxon>Neoptera</taxon>
        <taxon>Paraneoptera</taxon>
        <taxon>Hemiptera</taxon>
        <taxon>Auchenorrhyncha</taxon>
        <taxon>Membracoidea</taxon>
        <taxon>Cicadellidae</taxon>
        <taxon>Cicadellinae</taxon>
        <taxon>Proconiini</taxon>
        <taxon>Homalodisca</taxon>
    </lineage>
</organism>
<dbReference type="GO" id="GO:0005634">
    <property type="term" value="C:nucleus"/>
    <property type="evidence" value="ECO:0007669"/>
    <property type="project" value="InterPro"/>
</dbReference>
<keyword evidence="4" id="KW-0159">Chromosome partition</keyword>
<evidence type="ECO:0000313" key="6">
    <source>
        <dbReference type="EMBL" id="JAS78562.1"/>
    </source>
</evidence>
<evidence type="ECO:0000256" key="3">
    <source>
        <dbReference type="ARBA" id="ARBA00022801"/>
    </source>
</evidence>
<dbReference type="InterPro" id="IPR030397">
    <property type="entry name" value="SEPARIN_core_dom"/>
</dbReference>
<dbReference type="PANTHER" id="PTHR12792">
    <property type="entry name" value="EXTRA SPINDLE POLES 1-RELATED"/>
    <property type="match status" value="1"/>
</dbReference>
<name>A0A1B6HV48_9HEMI</name>
<dbReference type="InterPro" id="IPR005314">
    <property type="entry name" value="Peptidase_C50"/>
</dbReference>
<proteinExistence type="predicted"/>
<comment type="catalytic activity">
    <reaction evidence="1">
        <text>All bonds known to be hydrolyzed by this endopeptidase have arginine in P1 and an acidic residue in P4. P6 is often occupied by an acidic residue or by a hydroxy-amino-acid residue, the phosphorylation of which enhances cleavage.</text>
        <dbReference type="EC" id="3.4.22.49"/>
    </reaction>
</comment>
<accession>A0A1B6HV48</accession>
<feature type="domain" description="Peptidase C50" evidence="5">
    <location>
        <begin position="392"/>
        <end position="488"/>
    </location>
</feature>
<dbReference type="PROSITE" id="PS51700">
    <property type="entry name" value="SEPARIN"/>
    <property type="match status" value="1"/>
</dbReference>
<evidence type="ECO:0000256" key="2">
    <source>
        <dbReference type="ARBA" id="ARBA00012489"/>
    </source>
</evidence>
<dbReference type="EMBL" id="GECU01029144">
    <property type="protein sequence ID" value="JAS78562.1"/>
    <property type="molecule type" value="Transcribed_RNA"/>
</dbReference>
<evidence type="ECO:0000259" key="5">
    <source>
        <dbReference type="PROSITE" id="PS51700"/>
    </source>
</evidence>
<dbReference type="GO" id="GO:0051307">
    <property type="term" value="P:meiotic chromosome separation"/>
    <property type="evidence" value="ECO:0007669"/>
    <property type="project" value="TreeGrafter"/>
</dbReference>
<evidence type="ECO:0000256" key="4">
    <source>
        <dbReference type="ARBA" id="ARBA00022829"/>
    </source>
</evidence>
<gene>
    <name evidence="6" type="ORF">g.24813</name>
</gene>
<evidence type="ECO:0000256" key="1">
    <source>
        <dbReference type="ARBA" id="ARBA00000451"/>
    </source>
</evidence>
<keyword evidence="3" id="KW-0378">Hydrolase</keyword>
<dbReference type="Pfam" id="PF03568">
    <property type="entry name" value="Separin_C"/>
    <property type="match status" value="1"/>
</dbReference>
<reference evidence="6" key="1">
    <citation type="submission" date="2015-11" db="EMBL/GenBank/DDBJ databases">
        <title>De novo transcriptome assembly of four potential Pierce s Disease insect vectors from Arizona vineyards.</title>
        <authorList>
            <person name="Tassone E.E."/>
        </authorList>
    </citation>
    <scope>NUCLEOTIDE SEQUENCE</scope>
</reference>